<feature type="region of interest" description="Disordered" evidence="3">
    <location>
        <begin position="109"/>
        <end position="183"/>
    </location>
</feature>
<evidence type="ECO:0000313" key="5">
    <source>
        <dbReference type="EMBL" id="PXF40463.1"/>
    </source>
</evidence>
<dbReference type="Pfam" id="PF00076">
    <property type="entry name" value="RRM_1"/>
    <property type="match status" value="1"/>
</dbReference>
<dbReference type="PROSITE" id="PS50102">
    <property type="entry name" value="RRM"/>
    <property type="match status" value="1"/>
</dbReference>
<evidence type="ECO:0000256" key="1">
    <source>
        <dbReference type="ARBA" id="ARBA00022884"/>
    </source>
</evidence>
<dbReference type="EMBL" id="NBIV01000292">
    <property type="protein sequence ID" value="PXF40463.1"/>
    <property type="molecule type" value="Genomic_DNA"/>
</dbReference>
<organism evidence="5 6">
    <name type="scientific">Gracilariopsis chorda</name>
    <dbReference type="NCBI Taxonomy" id="448386"/>
    <lineage>
        <taxon>Eukaryota</taxon>
        <taxon>Rhodophyta</taxon>
        <taxon>Florideophyceae</taxon>
        <taxon>Rhodymeniophycidae</taxon>
        <taxon>Gracilariales</taxon>
        <taxon>Gracilariaceae</taxon>
        <taxon>Gracilariopsis</taxon>
    </lineage>
</organism>
<keyword evidence="1 2" id="KW-0694">RNA-binding</keyword>
<dbReference type="InterPro" id="IPR012677">
    <property type="entry name" value="Nucleotide-bd_a/b_plait_sf"/>
</dbReference>
<dbReference type="SUPFAM" id="SSF54928">
    <property type="entry name" value="RNA-binding domain, RBD"/>
    <property type="match status" value="1"/>
</dbReference>
<dbReference type="AlphaFoldDB" id="A0A2V3IEH3"/>
<dbReference type="Proteomes" id="UP000247409">
    <property type="component" value="Unassembled WGS sequence"/>
</dbReference>
<dbReference type="STRING" id="448386.A0A2V3IEH3"/>
<gene>
    <name evidence="5" type="ORF">BWQ96_09839</name>
</gene>
<dbReference type="OrthoDB" id="21643at2759"/>
<feature type="domain" description="RRM" evidence="4">
    <location>
        <begin position="19"/>
        <end position="92"/>
    </location>
</feature>
<dbReference type="InterPro" id="IPR000504">
    <property type="entry name" value="RRM_dom"/>
</dbReference>
<dbReference type="InterPro" id="IPR035979">
    <property type="entry name" value="RBD_domain_sf"/>
</dbReference>
<evidence type="ECO:0000259" key="4">
    <source>
        <dbReference type="PROSITE" id="PS50102"/>
    </source>
</evidence>
<reference evidence="5 6" key="1">
    <citation type="journal article" date="2018" name="Mol. Biol. Evol.">
        <title>Analysis of the draft genome of the red seaweed Gracilariopsis chorda provides insights into genome size evolution in Rhodophyta.</title>
        <authorList>
            <person name="Lee J."/>
            <person name="Yang E.C."/>
            <person name="Graf L."/>
            <person name="Yang J.H."/>
            <person name="Qiu H."/>
            <person name="Zel Zion U."/>
            <person name="Chan C.X."/>
            <person name="Stephens T.G."/>
            <person name="Weber A.P.M."/>
            <person name="Boo G.H."/>
            <person name="Boo S.M."/>
            <person name="Kim K.M."/>
            <person name="Shin Y."/>
            <person name="Jung M."/>
            <person name="Lee S.J."/>
            <person name="Yim H.S."/>
            <person name="Lee J.H."/>
            <person name="Bhattacharya D."/>
            <person name="Yoon H.S."/>
        </authorList>
    </citation>
    <scope>NUCLEOTIDE SEQUENCE [LARGE SCALE GENOMIC DNA]</scope>
    <source>
        <strain evidence="5 6">SKKU-2015</strain>
        <tissue evidence="5">Whole body</tissue>
    </source>
</reference>
<name>A0A2V3IEH3_9FLOR</name>
<feature type="region of interest" description="Disordered" evidence="3">
    <location>
        <begin position="340"/>
        <end position="360"/>
    </location>
</feature>
<keyword evidence="6" id="KW-1185">Reference proteome</keyword>
<dbReference type="Gene3D" id="3.30.70.330">
    <property type="match status" value="1"/>
</dbReference>
<feature type="compositionally biased region" description="Polar residues" evidence="3">
    <location>
        <begin position="240"/>
        <end position="250"/>
    </location>
</feature>
<dbReference type="SMART" id="SM00360">
    <property type="entry name" value="RRM"/>
    <property type="match status" value="1"/>
</dbReference>
<sequence length="405" mass="44852">MMMSSQTPELHNAPPRDIPRIFVGNLNLNITDSSLRTLLSRFGSIDNFSRSSCATFAHVSLKADEAALTKCISSLNHVKWFGTSLRVERAKQYYLHCLLDEWQQTSVHTETESVSTQHHQGGDGPSKPPFHNMSKGSHVRFSLVDEELPQKPSPAPLDNDLPRRDKTRQTTQMPKNPSAFRSKEHALQTTLSLFGLSAANPRPRNEKRAPADAPVQPTPKRARAPSNGGPNHDDTPGPANPSSHTTSQHITDSHSGKVHPDTAHQPYSIESAKAVEEDPNRIDLQRERNLSLTIYRSMFTDQIAPHTKAQLQNSAKPAEIVSPKAAPFRRAALYTKLQSTNREGLTSSPPKPARDKPVNECVHREDVARDSNVRTRFTALSRRAALYKSLQALGTCQASPTNQQS</sequence>
<evidence type="ECO:0000256" key="3">
    <source>
        <dbReference type="SAM" id="MobiDB-lite"/>
    </source>
</evidence>
<proteinExistence type="predicted"/>
<dbReference type="PANTHER" id="PTHR48029">
    <property type="entry name" value="NUCLEOLAR PROTEIN 8"/>
    <property type="match status" value="1"/>
</dbReference>
<dbReference type="PANTHER" id="PTHR48029:SF1">
    <property type="entry name" value="NUCLEOLAR PROTEIN 8"/>
    <property type="match status" value="1"/>
</dbReference>
<evidence type="ECO:0000256" key="2">
    <source>
        <dbReference type="PROSITE-ProRule" id="PRU00176"/>
    </source>
</evidence>
<accession>A0A2V3IEH3</accession>
<protein>
    <submittedName>
        <fullName evidence="5">Nucleolar protein 8</fullName>
    </submittedName>
</protein>
<evidence type="ECO:0000313" key="6">
    <source>
        <dbReference type="Proteomes" id="UP000247409"/>
    </source>
</evidence>
<feature type="compositionally biased region" description="Basic and acidic residues" evidence="3">
    <location>
        <begin position="251"/>
        <end position="262"/>
    </location>
</feature>
<dbReference type="GO" id="GO:0003723">
    <property type="term" value="F:RNA binding"/>
    <property type="evidence" value="ECO:0007669"/>
    <property type="project" value="UniProtKB-UniRule"/>
</dbReference>
<comment type="caution">
    <text evidence="5">The sequence shown here is derived from an EMBL/GenBank/DDBJ whole genome shotgun (WGS) entry which is preliminary data.</text>
</comment>
<feature type="region of interest" description="Disordered" evidence="3">
    <location>
        <begin position="196"/>
        <end position="263"/>
    </location>
</feature>